<dbReference type="PROSITE" id="PS00028">
    <property type="entry name" value="ZINC_FINGER_C2H2_1"/>
    <property type="match status" value="1"/>
</dbReference>
<feature type="compositionally biased region" description="Low complexity" evidence="2">
    <location>
        <begin position="37"/>
        <end position="79"/>
    </location>
</feature>
<keyword evidence="1" id="KW-0863">Zinc-finger</keyword>
<keyword evidence="5" id="KW-1185">Reference proteome</keyword>
<comment type="caution">
    <text evidence="4">The sequence shown here is derived from an EMBL/GenBank/DDBJ whole genome shotgun (WGS) entry which is preliminary data.</text>
</comment>
<evidence type="ECO:0000256" key="2">
    <source>
        <dbReference type="SAM" id="MobiDB-lite"/>
    </source>
</evidence>
<dbReference type="VEuPathDB" id="VectorBase:LOC119168653"/>
<feature type="region of interest" description="Disordered" evidence="2">
    <location>
        <begin position="195"/>
        <end position="313"/>
    </location>
</feature>
<feature type="region of interest" description="Disordered" evidence="2">
    <location>
        <begin position="411"/>
        <end position="477"/>
    </location>
</feature>
<feature type="domain" description="C2H2-type" evidence="3">
    <location>
        <begin position="169"/>
        <end position="196"/>
    </location>
</feature>
<evidence type="ECO:0000259" key="3">
    <source>
        <dbReference type="PROSITE" id="PS50157"/>
    </source>
</evidence>
<name>A0A9J6E0G6_RHIMP</name>
<feature type="region of interest" description="Disordered" evidence="2">
    <location>
        <begin position="1"/>
        <end position="79"/>
    </location>
</feature>
<protein>
    <recommendedName>
        <fullName evidence="3">C2H2-type domain-containing protein</fullName>
    </recommendedName>
</protein>
<dbReference type="InterPro" id="IPR013087">
    <property type="entry name" value="Znf_C2H2_type"/>
</dbReference>
<evidence type="ECO:0000313" key="4">
    <source>
        <dbReference type="EMBL" id="KAH8027971.1"/>
    </source>
</evidence>
<gene>
    <name evidence="4" type="ORF">HPB51_011779</name>
</gene>
<reference evidence="4" key="2">
    <citation type="submission" date="2021-09" db="EMBL/GenBank/DDBJ databases">
        <authorList>
            <person name="Jia N."/>
            <person name="Wang J."/>
            <person name="Shi W."/>
            <person name="Du L."/>
            <person name="Sun Y."/>
            <person name="Zhan W."/>
            <person name="Jiang J."/>
            <person name="Wang Q."/>
            <person name="Zhang B."/>
            <person name="Ji P."/>
            <person name="Sakyi L.B."/>
            <person name="Cui X."/>
            <person name="Yuan T."/>
            <person name="Jiang B."/>
            <person name="Yang W."/>
            <person name="Lam T.T.-Y."/>
            <person name="Chang Q."/>
            <person name="Ding S."/>
            <person name="Wang X."/>
            <person name="Zhu J."/>
            <person name="Ruan X."/>
            <person name="Zhao L."/>
            <person name="Wei J."/>
            <person name="Que T."/>
            <person name="Du C."/>
            <person name="Cheng J."/>
            <person name="Dai P."/>
            <person name="Han X."/>
            <person name="Huang E."/>
            <person name="Gao Y."/>
            <person name="Liu J."/>
            <person name="Shao H."/>
            <person name="Ye R."/>
            <person name="Li L."/>
            <person name="Wei W."/>
            <person name="Wang X."/>
            <person name="Wang C."/>
            <person name="Huo Q."/>
            <person name="Li W."/>
            <person name="Guo W."/>
            <person name="Chen H."/>
            <person name="Chen S."/>
            <person name="Zhou L."/>
            <person name="Zhou L."/>
            <person name="Ni X."/>
            <person name="Tian J."/>
            <person name="Zhou Y."/>
            <person name="Sheng Y."/>
            <person name="Liu T."/>
            <person name="Pan Y."/>
            <person name="Xia L."/>
            <person name="Li J."/>
            <person name="Zhao F."/>
            <person name="Cao W."/>
        </authorList>
    </citation>
    <scope>NUCLEOTIDE SEQUENCE</scope>
    <source>
        <strain evidence="4">Rmic-2018</strain>
        <tissue evidence="4">Larvae</tissue>
    </source>
</reference>
<dbReference type="EMBL" id="JABSTU010000006">
    <property type="protein sequence ID" value="KAH8027971.1"/>
    <property type="molecule type" value="Genomic_DNA"/>
</dbReference>
<dbReference type="Gene3D" id="3.30.160.60">
    <property type="entry name" value="Classic Zinc Finger"/>
    <property type="match status" value="1"/>
</dbReference>
<dbReference type="Proteomes" id="UP000821866">
    <property type="component" value="Chromosome 4"/>
</dbReference>
<evidence type="ECO:0000313" key="5">
    <source>
        <dbReference type="Proteomes" id="UP000821866"/>
    </source>
</evidence>
<sequence length="597" mass="62140">MDPARPSSARGRRARRRHAAAPTGSPAPPPPQRPRRGTPGSPAAGPSSPASTASPSSGPAGSEAPASSRPSAPVQPRQPALDGDVLWVYLPAPAELQCPVDNCSMRYSGAAWTSRAQSVRRHVEFEHGVRVRERIYVCTVCDAPLTSRPSYHHCLARATLVPSTETPRRRCGVCDATFTTKRGLANHLRCHVDQAGPSGAARERAPARRVRHVSTSSSDTSSSGSGSSSPPAAPRASRRLRGLSPSDASPPVRPSSSPAARSGASSPASVGEPSAFMYQSSSGSSTSVGSASVPGSPAPSPAASPAPSEQPFARRRKHVFTYAAHRGLDACRRSRGLARPWVTTVAGSCVTTETLVVHQASPGTVRLRALVVVQWRVSCPARLVGGFARWRCRVSTGRRRHDLLRRVAVSSPPLDAGSSPVVLPGSPVSPASSPVATASVDRGRGGSRRSTGHPETDSTTLQMPPTTRASSRTRHACSAPCCGTPTERVMGPMRGSMDAGRRLGCRGGASPPVGPGVTSSRRRPPGLAAKEVFQPPGSCRSSLQSLASGPGPSCSVTPAPCLATHGPGPRLLPRLLPSRRLPLCYQISDPAPAEPVY</sequence>
<dbReference type="SMART" id="SM00355">
    <property type="entry name" value="ZnF_C2H2"/>
    <property type="match status" value="2"/>
</dbReference>
<dbReference type="VEuPathDB" id="VectorBase:LOC119168652"/>
<organism evidence="4 5">
    <name type="scientific">Rhipicephalus microplus</name>
    <name type="common">Cattle tick</name>
    <name type="synonym">Boophilus microplus</name>
    <dbReference type="NCBI Taxonomy" id="6941"/>
    <lineage>
        <taxon>Eukaryota</taxon>
        <taxon>Metazoa</taxon>
        <taxon>Ecdysozoa</taxon>
        <taxon>Arthropoda</taxon>
        <taxon>Chelicerata</taxon>
        <taxon>Arachnida</taxon>
        <taxon>Acari</taxon>
        <taxon>Parasitiformes</taxon>
        <taxon>Ixodida</taxon>
        <taxon>Ixodoidea</taxon>
        <taxon>Ixodidae</taxon>
        <taxon>Rhipicephalinae</taxon>
        <taxon>Rhipicephalus</taxon>
        <taxon>Boophilus</taxon>
    </lineage>
</organism>
<feature type="compositionally biased region" description="Polar residues" evidence="2">
    <location>
        <begin position="457"/>
        <end position="470"/>
    </location>
</feature>
<proteinExistence type="predicted"/>
<feature type="compositionally biased region" description="Low complexity" evidence="2">
    <location>
        <begin position="242"/>
        <end position="271"/>
    </location>
</feature>
<feature type="compositionally biased region" description="Low complexity" evidence="2">
    <location>
        <begin position="280"/>
        <end position="295"/>
    </location>
</feature>
<reference evidence="4" key="1">
    <citation type="journal article" date="2020" name="Cell">
        <title>Large-Scale Comparative Analyses of Tick Genomes Elucidate Their Genetic Diversity and Vector Capacities.</title>
        <authorList>
            <consortium name="Tick Genome and Microbiome Consortium (TIGMIC)"/>
            <person name="Jia N."/>
            <person name="Wang J."/>
            <person name="Shi W."/>
            <person name="Du L."/>
            <person name="Sun Y."/>
            <person name="Zhan W."/>
            <person name="Jiang J.F."/>
            <person name="Wang Q."/>
            <person name="Zhang B."/>
            <person name="Ji P."/>
            <person name="Bell-Sakyi L."/>
            <person name="Cui X.M."/>
            <person name="Yuan T.T."/>
            <person name="Jiang B.G."/>
            <person name="Yang W.F."/>
            <person name="Lam T.T."/>
            <person name="Chang Q.C."/>
            <person name="Ding S.J."/>
            <person name="Wang X.J."/>
            <person name="Zhu J.G."/>
            <person name="Ruan X.D."/>
            <person name="Zhao L."/>
            <person name="Wei J.T."/>
            <person name="Ye R.Z."/>
            <person name="Que T.C."/>
            <person name="Du C.H."/>
            <person name="Zhou Y.H."/>
            <person name="Cheng J.X."/>
            <person name="Dai P.F."/>
            <person name="Guo W.B."/>
            <person name="Han X.H."/>
            <person name="Huang E.J."/>
            <person name="Li L.F."/>
            <person name="Wei W."/>
            <person name="Gao Y.C."/>
            <person name="Liu J.Z."/>
            <person name="Shao H.Z."/>
            <person name="Wang X."/>
            <person name="Wang C.C."/>
            <person name="Yang T.C."/>
            <person name="Huo Q.B."/>
            <person name="Li W."/>
            <person name="Chen H.Y."/>
            <person name="Chen S.E."/>
            <person name="Zhou L.G."/>
            <person name="Ni X.B."/>
            <person name="Tian J.H."/>
            <person name="Sheng Y."/>
            <person name="Liu T."/>
            <person name="Pan Y.S."/>
            <person name="Xia L.Y."/>
            <person name="Li J."/>
            <person name="Zhao F."/>
            <person name="Cao W.C."/>
        </authorList>
    </citation>
    <scope>NUCLEOTIDE SEQUENCE</scope>
    <source>
        <strain evidence="4">Rmic-2018</strain>
    </source>
</reference>
<evidence type="ECO:0000256" key="1">
    <source>
        <dbReference type="PROSITE-ProRule" id="PRU00042"/>
    </source>
</evidence>
<dbReference type="AlphaFoldDB" id="A0A9J6E0G6"/>
<feature type="compositionally biased region" description="Low complexity" evidence="2">
    <location>
        <begin position="416"/>
        <end position="440"/>
    </location>
</feature>
<feature type="compositionally biased region" description="Low complexity" evidence="2">
    <location>
        <begin position="214"/>
        <end position="230"/>
    </location>
</feature>
<dbReference type="GO" id="GO:0008270">
    <property type="term" value="F:zinc ion binding"/>
    <property type="evidence" value="ECO:0007669"/>
    <property type="project" value="UniProtKB-KW"/>
</dbReference>
<feature type="region of interest" description="Disordered" evidence="2">
    <location>
        <begin position="505"/>
        <end position="524"/>
    </location>
</feature>
<keyword evidence="1" id="KW-0479">Metal-binding</keyword>
<keyword evidence="1" id="KW-0862">Zinc</keyword>
<feature type="region of interest" description="Disordered" evidence="2">
    <location>
        <begin position="531"/>
        <end position="551"/>
    </location>
</feature>
<dbReference type="PROSITE" id="PS50157">
    <property type="entry name" value="ZINC_FINGER_C2H2_2"/>
    <property type="match status" value="1"/>
</dbReference>
<feature type="compositionally biased region" description="Basic residues" evidence="2">
    <location>
        <begin position="10"/>
        <end position="19"/>
    </location>
</feature>
<accession>A0A9J6E0G6</accession>